<feature type="transmembrane region" description="Helical" evidence="1">
    <location>
        <begin position="163"/>
        <end position="182"/>
    </location>
</feature>
<name>A0A0M6YID4_9RHOB</name>
<proteinExistence type="predicted"/>
<reference evidence="2 3" key="1">
    <citation type="submission" date="2015-07" db="EMBL/GenBank/DDBJ databases">
        <authorList>
            <person name="Noorani M."/>
        </authorList>
    </citation>
    <scope>NUCLEOTIDE SEQUENCE [LARGE SCALE GENOMIC DNA]</scope>
    <source>
        <strain evidence="2 3">CECT 7802</strain>
    </source>
</reference>
<gene>
    <name evidence="2" type="ORF">JDO7802_01726</name>
</gene>
<keyword evidence="1" id="KW-0472">Membrane</keyword>
<dbReference type="AlphaFoldDB" id="A0A0M6YID4"/>
<dbReference type="Gene3D" id="1.20.1260.100">
    <property type="entry name" value="TspO/MBR protein"/>
    <property type="match status" value="1"/>
</dbReference>
<dbReference type="STRING" id="420998.JDO7802_01726"/>
<protein>
    <recommendedName>
        <fullName evidence="4">TspO/MBR family protein</fullName>
    </recommendedName>
</protein>
<keyword evidence="1" id="KW-0812">Transmembrane</keyword>
<dbReference type="EMBL" id="CXSU01000011">
    <property type="protein sequence ID" value="CTQ49710.1"/>
    <property type="molecule type" value="Genomic_DNA"/>
</dbReference>
<keyword evidence="1" id="KW-1133">Transmembrane helix</keyword>
<dbReference type="OrthoDB" id="5189031at2"/>
<evidence type="ECO:0008006" key="4">
    <source>
        <dbReference type="Google" id="ProtNLM"/>
    </source>
</evidence>
<feature type="transmembrane region" description="Helical" evidence="1">
    <location>
        <begin position="132"/>
        <end position="151"/>
    </location>
</feature>
<dbReference type="InterPro" id="IPR038330">
    <property type="entry name" value="TspO/MBR-related_sf"/>
</dbReference>
<keyword evidence="3" id="KW-1185">Reference proteome</keyword>
<feature type="transmembrane region" description="Helical" evidence="1">
    <location>
        <begin position="48"/>
        <end position="68"/>
    </location>
</feature>
<organism evidence="2 3">
    <name type="scientific">Jannaschia donghaensis</name>
    <dbReference type="NCBI Taxonomy" id="420998"/>
    <lineage>
        <taxon>Bacteria</taxon>
        <taxon>Pseudomonadati</taxon>
        <taxon>Pseudomonadota</taxon>
        <taxon>Alphaproteobacteria</taxon>
        <taxon>Rhodobacterales</taxon>
        <taxon>Roseobacteraceae</taxon>
        <taxon>Jannaschia</taxon>
    </lineage>
</organism>
<dbReference type="Proteomes" id="UP000049222">
    <property type="component" value="Unassembled WGS sequence"/>
</dbReference>
<feature type="transmembrane region" description="Helical" evidence="1">
    <location>
        <begin position="80"/>
        <end position="96"/>
    </location>
</feature>
<evidence type="ECO:0000256" key="1">
    <source>
        <dbReference type="SAM" id="Phobius"/>
    </source>
</evidence>
<evidence type="ECO:0000313" key="3">
    <source>
        <dbReference type="Proteomes" id="UP000049222"/>
    </source>
</evidence>
<dbReference type="RefSeq" id="WP_055084855.1">
    <property type="nucleotide sequence ID" value="NZ_CXSU01000011.1"/>
</dbReference>
<sequence length="234" mass="24665">MKIRALLVLVLSIAFAVSPFFVDGFAGFDPDQFPVPIEEPPVQPAGYAFAIWGPIYLWLIAMAVFGLWKRADDPAWDATRLPLIVSLGVGTSWLAVAVASPIWATVLIWVMLIAALLALLKTPGHDLWLLRAPVGLYAGWLTAASCVSIGINLPGFGVAPFGPVGWAIVALAIALAISVAILKARASLMYGVAVTWALVGVFVQNGTTLVGLFGIGAALCVAALTAWQIRSSRS</sequence>
<accession>A0A0M6YID4</accession>
<feature type="transmembrane region" description="Helical" evidence="1">
    <location>
        <begin position="102"/>
        <end position="120"/>
    </location>
</feature>
<feature type="transmembrane region" description="Helical" evidence="1">
    <location>
        <begin position="187"/>
        <end position="203"/>
    </location>
</feature>
<feature type="transmembrane region" description="Helical" evidence="1">
    <location>
        <begin position="209"/>
        <end position="229"/>
    </location>
</feature>
<evidence type="ECO:0000313" key="2">
    <source>
        <dbReference type="EMBL" id="CTQ49710.1"/>
    </source>
</evidence>